<name>A0AAW1XS43_RUBAR</name>
<comment type="caution">
    <text evidence="2">The sequence shown here is derived from an EMBL/GenBank/DDBJ whole genome shotgun (WGS) entry which is preliminary data.</text>
</comment>
<keyword evidence="3" id="KW-1185">Reference proteome</keyword>
<protein>
    <submittedName>
        <fullName evidence="2">Uncharacterized protein</fullName>
    </submittedName>
</protein>
<organism evidence="2 3">
    <name type="scientific">Rubus argutus</name>
    <name type="common">Southern blackberry</name>
    <dbReference type="NCBI Taxonomy" id="59490"/>
    <lineage>
        <taxon>Eukaryota</taxon>
        <taxon>Viridiplantae</taxon>
        <taxon>Streptophyta</taxon>
        <taxon>Embryophyta</taxon>
        <taxon>Tracheophyta</taxon>
        <taxon>Spermatophyta</taxon>
        <taxon>Magnoliopsida</taxon>
        <taxon>eudicotyledons</taxon>
        <taxon>Gunneridae</taxon>
        <taxon>Pentapetalae</taxon>
        <taxon>rosids</taxon>
        <taxon>fabids</taxon>
        <taxon>Rosales</taxon>
        <taxon>Rosaceae</taxon>
        <taxon>Rosoideae</taxon>
        <taxon>Rosoideae incertae sedis</taxon>
        <taxon>Rubus</taxon>
    </lineage>
</organism>
<evidence type="ECO:0000256" key="1">
    <source>
        <dbReference type="SAM" id="MobiDB-lite"/>
    </source>
</evidence>
<dbReference type="EMBL" id="JBEDUW010000003">
    <property type="protein sequence ID" value="KAK9939288.1"/>
    <property type="molecule type" value="Genomic_DNA"/>
</dbReference>
<evidence type="ECO:0000313" key="3">
    <source>
        <dbReference type="Proteomes" id="UP001457282"/>
    </source>
</evidence>
<gene>
    <name evidence="2" type="ORF">M0R45_015987</name>
</gene>
<feature type="compositionally biased region" description="Acidic residues" evidence="1">
    <location>
        <begin position="71"/>
        <end position="80"/>
    </location>
</feature>
<proteinExistence type="predicted"/>
<dbReference type="AlphaFoldDB" id="A0AAW1XS43"/>
<feature type="compositionally biased region" description="Basic and acidic residues" evidence="1">
    <location>
        <begin position="51"/>
        <end position="70"/>
    </location>
</feature>
<dbReference type="Proteomes" id="UP001457282">
    <property type="component" value="Unassembled WGS sequence"/>
</dbReference>
<feature type="region of interest" description="Disordered" evidence="1">
    <location>
        <begin position="41"/>
        <end position="94"/>
    </location>
</feature>
<accession>A0AAW1XS43</accession>
<reference evidence="2 3" key="1">
    <citation type="journal article" date="2023" name="G3 (Bethesda)">
        <title>A chromosome-length genome assembly and annotation of blackberry (Rubus argutus, cv. 'Hillquist').</title>
        <authorList>
            <person name="Bruna T."/>
            <person name="Aryal R."/>
            <person name="Dudchenko O."/>
            <person name="Sargent D.J."/>
            <person name="Mead D."/>
            <person name="Buti M."/>
            <person name="Cavallini A."/>
            <person name="Hytonen T."/>
            <person name="Andres J."/>
            <person name="Pham M."/>
            <person name="Weisz D."/>
            <person name="Mascagni F."/>
            <person name="Usai G."/>
            <person name="Natali L."/>
            <person name="Bassil N."/>
            <person name="Fernandez G.E."/>
            <person name="Lomsadze A."/>
            <person name="Armour M."/>
            <person name="Olukolu B."/>
            <person name="Poorten T."/>
            <person name="Britton C."/>
            <person name="Davik J."/>
            <person name="Ashrafi H."/>
            <person name="Aiden E.L."/>
            <person name="Borodovsky M."/>
            <person name="Worthington M."/>
        </authorList>
    </citation>
    <scope>NUCLEOTIDE SEQUENCE [LARGE SCALE GENOMIC DNA]</scope>
    <source>
        <strain evidence="2">PI 553951</strain>
    </source>
</reference>
<evidence type="ECO:0000313" key="2">
    <source>
        <dbReference type="EMBL" id="KAK9939288.1"/>
    </source>
</evidence>
<sequence>MLSNAGLANELWAEVINIACYLVNRCLSMAIGFKTPEEVLPKQNENTSVVKEVECEHSKDTSSDQKKDDVQDQDPVEEIDMQPLQNYQLARDRDRRQRRPALSYGYADLVAFALNVIDDIDTCEPQSYHEAITSNDSVKWILQ</sequence>